<dbReference type="InParanoid" id="D6RME7"/>
<keyword evidence="2" id="KW-1185">Reference proteome</keyword>
<organism evidence="1 2">
    <name type="scientific">Coprinopsis cinerea (strain Okayama-7 / 130 / ATCC MYA-4618 / FGSC 9003)</name>
    <name type="common">Inky cap fungus</name>
    <name type="synonym">Hormographiella aspergillata</name>
    <dbReference type="NCBI Taxonomy" id="240176"/>
    <lineage>
        <taxon>Eukaryota</taxon>
        <taxon>Fungi</taxon>
        <taxon>Dikarya</taxon>
        <taxon>Basidiomycota</taxon>
        <taxon>Agaricomycotina</taxon>
        <taxon>Agaricomycetes</taxon>
        <taxon>Agaricomycetidae</taxon>
        <taxon>Agaricales</taxon>
        <taxon>Agaricineae</taxon>
        <taxon>Psathyrellaceae</taxon>
        <taxon>Coprinopsis</taxon>
    </lineage>
</organism>
<dbReference type="VEuPathDB" id="FungiDB:CC1G_14541"/>
<accession>D6RME7</accession>
<dbReference type="EMBL" id="AACS02000005">
    <property type="protein sequence ID" value="EFI27615.1"/>
    <property type="molecule type" value="Genomic_DNA"/>
</dbReference>
<name>D6RME7_COPC7</name>
<dbReference type="KEGG" id="cci:CC1G_14541"/>
<evidence type="ECO:0000313" key="1">
    <source>
        <dbReference type="EMBL" id="EFI27615.1"/>
    </source>
</evidence>
<sequence>MSDPSLKTWYDSTQRALECNKMHNNNQGDIMGKLLSKAEKYASLNGDEAAPFPHSVCDIVADEMQTKFKEDIRTSICAFYHWRLSEVDNGAEELRKANIDVEEYRNTAKLEVVSMIYSYGNALHREMRGLPPLQEDSVRSMLDQLSQSPGMKTCIHNTSTN</sequence>
<proteinExistence type="predicted"/>
<gene>
    <name evidence="1" type="ORF">CC1G_14541</name>
</gene>
<protein>
    <submittedName>
        <fullName evidence="1">Uncharacterized protein</fullName>
    </submittedName>
</protein>
<dbReference type="RefSeq" id="XP_002911109.1">
    <property type="nucleotide sequence ID" value="XM_002911063.1"/>
</dbReference>
<evidence type="ECO:0000313" key="2">
    <source>
        <dbReference type="Proteomes" id="UP000001861"/>
    </source>
</evidence>
<dbReference type="HOGENOM" id="CLU_1643606_0_0_1"/>
<dbReference type="AlphaFoldDB" id="D6RME7"/>
<comment type="caution">
    <text evidence="1">The sequence shown here is derived from an EMBL/GenBank/DDBJ whole genome shotgun (WGS) entry which is preliminary data.</text>
</comment>
<dbReference type="GeneID" id="9379645"/>
<dbReference type="Proteomes" id="UP000001861">
    <property type="component" value="Unassembled WGS sequence"/>
</dbReference>
<reference evidence="1 2" key="1">
    <citation type="journal article" date="2010" name="Proc. Natl. Acad. Sci. U.S.A.">
        <title>Insights into evolution of multicellular fungi from the assembled chromosomes of the mushroom Coprinopsis cinerea (Coprinus cinereus).</title>
        <authorList>
            <person name="Stajich J.E."/>
            <person name="Wilke S.K."/>
            <person name="Ahren D."/>
            <person name="Au C.H."/>
            <person name="Birren B.W."/>
            <person name="Borodovsky M."/>
            <person name="Burns C."/>
            <person name="Canback B."/>
            <person name="Casselton L.A."/>
            <person name="Cheng C.K."/>
            <person name="Deng J."/>
            <person name="Dietrich F.S."/>
            <person name="Fargo D.C."/>
            <person name="Farman M.L."/>
            <person name="Gathman A.C."/>
            <person name="Goldberg J."/>
            <person name="Guigo R."/>
            <person name="Hoegger P.J."/>
            <person name="Hooker J.B."/>
            <person name="Huggins A."/>
            <person name="James T.Y."/>
            <person name="Kamada T."/>
            <person name="Kilaru S."/>
            <person name="Kodira C."/>
            <person name="Kues U."/>
            <person name="Kupfer D."/>
            <person name="Kwan H.S."/>
            <person name="Lomsadze A."/>
            <person name="Li W."/>
            <person name="Lilly W.W."/>
            <person name="Ma L.J."/>
            <person name="Mackey A.J."/>
            <person name="Manning G."/>
            <person name="Martin F."/>
            <person name="Muraguchi H."/>
            <person name="Natvig D.O."/>
            <person name="Palmerini H."/>
            <person name="Ramesh M.A."/>
            <person name="Rehmeyer C.J."/>
            <person name="Roe B.A."/>
            <person name="Shenoy N."/>
            <person name="Stanke M."/>
            <person name="Ter-Hovhannisyan V."/>
            <person name="Tunlid A."/>
            <person name="Velagapudi R."/>
            <person name="Vision T.J."/>
            <person name="Zeng Q."/>
            <person name="Zolan M.E."/>
            <person name="Pukkila P.J."/>
        </authorList>
    </citation>
    <scope>NUCLEOTIDE SEQUENCE [LARGE SCALE GENOMIC DNA]</scope>
    <source>
        <strain evidence="2">Okayama-7 / 130 / ATCC MYA-4618 / FGSC 9003</strain>
    </source>
</reference>